<proteinExistence type="predicted"/>
<dbReference type="AlphaFoldDB" id="A0A0E0D867"/>
<protein>
    <submittedName>
        <fullName evidence="1">Uncharacterized protein</fullName>
    </submittedName>
</protein>
<dbReference type="EnsemblPlants" id="OMERI03G34520.1">
    <property type="protein sequence ID" value="OMERI03G34520.1"/>
    <property type="gene ID" value="OMERI03G34520"/>
</dbReference>
<dbReference type="HOGENOM" id="CLU_2926582_0_0_1"/>
<reference evidence="1" key="1">
    <citation type="submission" date="2015-04" db="UniProtKB">
        <authorList>
            <consortium name="EnsemblPlants"/>
        </authorList>
    </citation>
    <scope>IDENTIFICATION</scope>
</reference>
<dbReference type="Proteomes" id="UP000008021">
    <property type="component" value="Chromosome 3"/>
</dbReference>
<name>A0A0E0D867_9ORYZ</name>
<keyword evidence="2" id="KW-1185">Reference proteome</keyword>
<evidence type="ECO:0000313" key="2">
    <source>
        <dbReference type="Proteomes" id="UP000008021"/>
    </source>
</evidence>
<sequence>MRAGIRGLGFWENGCGVCFHGKELEIGDDDDDHDEVSVWEEEKIWGGRSSDARVASPRFRI</sequence>
<reference evidence="1" key="2">
    <citation type="submission" date="2018-05" db="EMBL/GenBank/DDBJ databases">
        <title>OmerRS3 (Oryza meridionalis Reference Sequence Version 3).</title>
        <authorList>
            <person name="Zhang J."/>
            <person name="Kudrna D."/>
            <person name="Lee S."/>
            <person name="Talag J."/>
            <person name="Welchert J."/>
            <person name="Wing R.A."/>
        </authorList>
    </citation>
    <scope>NUCLEOTIDE SEQUENCE [LARGE SCALE GENOMIC DNA]</scope>
    <source>
        <strain evidence="1">cv. OR44</strain>
    </source>
</reference>
<organism evidence="1">
    <name type="scientific">Oryza meridionalis</name>
    <dbReference type="NCBI Taxonomy" id="40149"/>
    <lineage>
        <taxon>Eukaryota</taxon>
        <taxon>Viridiplantae</taxon>
        <taxon>Streptophyta</taxon>
        <taxon>Embryophyta</taxon>
        <taxon>Tracheophyta</taxon>
        <taxon>Spermatophyta</taxon>
        <taxon>Magnoliopsida</taxon>
        <taxon>Liliopsida</taxon>
        <taxon>Poales</taxon>
        <taxon>Poaceae</taxon>
        <taxon>BOP clade</taxon>
        <taxon>Oryzoideae</taxon>
        <taxon>Oryzeae</taxon>
        <taxon>Oryzinae</taxon>
        <taxon>Oryza</taxon>
    </lineage>
</organism>
<dbReference type="Gramene" id="OMERI03G34520.1">
    <property type="protein sequence ID" value="OMERI03G34520.1"/>
    <property type="gene ID" value="OMERI03G34520"/>
</dbReference>
<evidence type="ECO:0000313" key="1">
    <source>
        <dbReference type="EnsemblPlants" id="OMERI03G34520.1"/>
    </source>
</evidence>
<accession>A0A0E0D867</accession>